<name>A0A371NBH4_9EURY</name>
<dbReference type="RefSeq" id="WP_115892609.1">
    <property type="nucleotide sequence ID" value="NZ_QREL01000002.1"/>
</dbReference>
<dbReference type="Proteomes" id="UP000256864">
    <property type="component" value="Unassembled WGS sequence"/>
</dbReference>
<keyword evidence="2" id="KW-1185">Reference proteome</keyword>
<proteinExistence type="predicted"/>
<evidence type="ECO:0000313" key="2">
    <source>
        <dbReference type="Proteomes" id="UP000256864"/>
    </source>
</evidence>
<sequence>MSEISKYLDKIYRDIAGPLKDQNIYVQNREGIKSIRLYDESDLHDGERSHWVGTSHIMIFDDEEPFLAIEAKTVATPKEIAGPVPLYALTRIVKINGKPYDVESPFLLLITVPDQPREGQKSEQLSDLENKLKDILDLESKYSNLKDFAICEISDLKKTLKELLENNGYGNYADDF</sequence>
<accession>A0A371NBH4</accession>
<organism evidence="1 2">
    <name type="scientific">Methanothermobacter defluvii</name>
    <dbReference type="NCBI Taxonomy" id="49339"/>
    <lineage>
        <taxon>Archaea</taxon>
        <taxon>Methanobacteriati</taxon>
        <taxon>Methanobacteriota</taxon>
        <taxon>Methanomada group</taxon>
        <taxon>Methanobacteria</taxon>
        <taxon>Methanobacteriales</taxon>
        <taxon>Methanobacteriaceae</taxon>
        <taxon>Methanothermobacter</taxon>
    </lineage>
</organism>
<protein>
    <submittedName>
        <fullName evidence="1">Uncharacterized protein</fullName>
    </submittedName>
</protein>
<dbReference type="AlphaFoldDB" id="A0A371NBH4"/>
<reference evidence="1 2" key="1">
    <citation type="submission" date="2018-07" db="EMBL/GenBank/DDBJ databases">
        <title>Genomic Encyclopedia of Type Strains, Phase IV (KMG-IV): sequencing the most valuable type-strain genomes for metagenomic binning, comparative biology and taxonomic classification.</title>
        <authorList>
            <person name="Goeker M."/>
        </authorList>
    </citation>
    <scope>NUCLEOTIDE SEQUENCE [LARGE SCALE GENOMIC DNA]</scope>
    <source>
        <strain evidence="1 2">DSM 7466</strain>
    </source>
</reference>
<gene>
    <name evidence="1" type="ORF">C7452_1269</name>
</gene>
<evidence type="ECO:0000313" key="1">
    <source>
        <dbReference type="EMBL" id="REE26308.1"/>
    </source>
</evidence>
<comment type="caution">
    <text evidence="1">The sequence shown here is derived from an EMBL/GenBank/DDBJ whole genome shotgun (WGS) entry which is preliminary data.</text>
</comment>
<dbReference type="EMBL" id="QREL01000002">
    <property type="protein sequence ID" value="REE26308.1"/>
    <property type="molecule type" value="Genomic_DNA"/>
</dbReference>